<feature type="domain" description="DUF551" evidence="1">
    <location>
        <begin position="61"/>
        <end position="118"/>
    </location>
</feature>
<evidence type="ECO:0000313" key="2">
    <source>
        <dbReference type="EMBL" id="MBT9811198.1"/>
    </source>
</evidence>
<dbReference type="Pfam" id="PF04448">
    <property type="entry name" value="DUF551"/>
    <property type="match status" value="1"/>
</dbReference>
<comment type="caution">
    <text evidence="2">The sequence shown here is derived from an EMBL/GenBank/DDBJ whole genome shotgun (WGS) entry which is preliminary data.</text>
</comment>
<dbReference type="EMBL" id="WQPS01000020">
    <property type="protein sequence ID" value="MBT9811198.1"/>
    <property type="molecule type" value="Genomic_DNA"/>
</dbReference>
<dbReference type="RefSeq" id="WP_334300703.1">
    <property type="nucleotide sequence ID" value="NZ_WQPS01000020.1"/>
</dbReference>
<evidence type="ECO:0000313" key="3">
    <source>
        <dbReference type="Proteomes" id="UP000708338"/>
    </source>
</evidence>
<protein>
    <submittedName>
        <fullName evidence="2">DUF551 domain-containing protein</fullName>
    </submittedName>
</protein>
<accession>A0AA41K6T5</accession>
<proteinExistence type="predicted"/>
<gene>
    <name evidence="2" type="ORF">GPL26_16355</name>
</gene>
<dbReference type="InterPro" id="IPR007539">
    <property type="entry name" value="DUF551"/>
</dbReference>
<dbReference type="AlphaFoldDB" id="A0AA41K6T5"/>
<name>A0AA41K6T5_9FIRM</name>
<sequence>MGYCGDCEHLTIRHNCKKYKKGLAYSSYISRSISTGAMHERCSECDKDYRIAELEEKIKHQWIPVAERMPEGREDVLVCTGDRWILVAWYGTNGQSWHITPTGITHDDIIAWMPLPAPYKEVERDEG</sequence>
<reference evidence="2" key="1">
    <citation type="journal article" date="2021" name="Gut Microbes">
        <title>A synthetic consortium of 100 gut commensals modulates the composition and function in a colon model of the microbiome of elderly subjects.</title>
        <authorList>
            <person name="Perez M."/>
            <person name="Ntemiri A."/>
            <person name="Tan H."/>
            <person name="Harris H.M.B."/>
            <person name="Roager H.M."/>
            <person name="Ribiere C."/>
            <person name="O'Toole P.W."/>
        </authorList>
    </citation>
    <scope>NUCLEOTIDE SEQUENCE</scope>
    <source>
        <strain evidence="2">MCC335</strain>
    </source>
</reference>
<organism evidence="2 3">
    <name type="scientific">Enterocloster citroniae</name>
    <dbReference type="NCBI Taxonomy" id="358743"/>
    <lineage>
        <taxon>Bacteria</taxon>
        <taxon>Bacillati</taxon>
        <taxon>Bacillota</taxon>
        <taxon>Clostridia</taxon>
        <taxon>Lachnospirales</taxon>
        <taxon>Lachnospiraceae</taxon>
        <taxon>Enterocloster</taxon>
    </lineage>
</organism>
<evidence type="ECO:0000259" key="1">
    <source>
        <dbReference type="Pfam" id="PF04448"/>
    </source>
</evidence>
<dbReference type="Proteomes" id="UP000708338">
    <property type="component" value="Unassembled WGS sequence"/>
</dbReference>